<accession>A0A7W3IV58</accession>
<organism evidence="2 3">
    <name type="scientific">Microlunatus kandeliicorticis</name>
    <dbReference type="NCBI Taxonomy" id="1759536"/>
    <lineage>
        <taxon>Bacteria</taxon>
        <taxon>Bacillati</taxon>
        <taxon>Actinomycetota</taxon>
        <taxon>Actinomycetes</taxon>
        <taxon>Propionibacteriales</taxon>
        <taxon>Propionibacteriaceae</taxon>
        <taxon>Microlunatus</taxon>
    </lineage>
</organism>
<proteinExistence type="predicted"/>
<dbReference type="InterPro" id="IPR017520">
    <property type="entry name" value="CHP03086"/>
</dbReference>
<dbReference type="GO" id="GO:0046872">
    <property type="term" value="F:metal ion binding"/>
    <property type="evidence" value="ECO:0007669"/>
    <property type="project" value="InterPro"/>
</dbReference>
<dbReference type="EMBL" id="JACGWT010000006">
    <property type="protein sequence ID" value="MBA8795789.1"/>
    <property type="molecule type" value="Genomic_DNA"/>
</dbReference>
<evidence type="ECO:0000259" key="1">
    <source>
        <dbReference type="Pfam" id="PF11716"/>
    </source>
</evidence>
<dbReference type="RefSeq" id="WP_182561412.1">
    <property type="nucleotide sequence ID" value="NZ_JACGWT010000006.1"/>
</dbReference>
<dbReference type="SUPFAM" id="SSF109854">
    <property type="entry name" value="DinB/YfiT-like putative metalloenzymes"/>
    <property type="match status" value="1"/>
</dbReference>
<dbReference type="InterPro" id="IPR024344">
    <property type="entry name" value="MDMPI_metal-binding"/>
</dbReference>
<dbReference type="Pfam" id="PF11716">
    <property type="entry name" value="MDMPI_N"/>
    <property type="match status" value="1"/>
</dbReference>
<evidence type="ECO:0000313" key="2">
    <source>
        <dbReference type="EMBL" id="MBA8795789.1"/>
    </source>
</evidence>
<reference evidence="2 3" key="1">
    <citation type="submission" date="2020-07" db="EMBL/GenBank/DDBJ databases">
        <title>Sequencing the genomes of 1000 actinobacteria strains.</title>
        <authorList>
            <person name="Klenk H.-P."/>
        </authorList>
    </citation>
    <scope>NUCLEOTIDE SEQUENCE [LARGE SCALE GENOMIC DNA]</scope>
    <source>
        <strain evidence="2 3">DSM 100723</strain>
    </source>
</reference>
<comment type="caution">
    <text evidence="2">The sequence shown here is derived from an EMBL/GenBank/DDBJ whole genome shotgun (WGS) entry which is preliminary data.</text>
</comment>
<sequence length="183" mass="19912">MSTPADRYRSLAARFTAAVEAVPVDAWDAPSPCEDWTARDVLVHVVGAERASVTPAGLTLQTPTSADDDPVAAWAETRDGLQALLDDPDTARRGFDGHFGPTTFEQSIEDYYCFDLIVHRWDLARATGGDTGLSADELEFARAKVEVYGDAARMPGVFGPELEPPADADEQTRLLAFLGRRAW</sequence>
<feature type="domain" description="Mycothiol-dependent maleylpyruvate isomerase metal-binding" evidence="1">
    <location>
        <begin position="9"/>
        <end position="124"/>
    </location>
</feature>
<dbReference type="NCBIfam" id="TIGR03086">
    <property type="entry name" value="TIGR03086 family metal-binding protein"/>
    <property type="match status" value="1"/>
</dbReference>
<dbReference type="InterPro" id="IPR017517">
    <property type="entry name" value="Maleyloyr_isom"/>
</dbReference>
<dbReference type="InterPro" id="IPR034660">
    <property type="entry name" value="DinB/YfiT-like"/>
</dbReference>
<dbReference type="AlphaFoldDB" id="A0A7W3IV58"/>
<dbReference type="Proteomes" id="UP000523079">
    <property type="component" value="Unassembled WGS sequence"/>
</dbReference>
<dbReference type="Gene3D" id="1.20.120.450">
    <property type="entry name" value="dinb family like domain"/>
    <property type="match status" value="1"/>
</dbReference>
<keyword evidence="3" id="KW-1185">Reference proteome</keyword>
<evidence type="ECO:0000313" key="3">
    <source>
        <dbReference type="Proteomes" id="UP000523079"/>
    </source>
</evidence>
<dbReference type="NCBIfam" id="TIGR03083">
    <property type="entry name" value="maleylpyruvate isomerase family mycothiol-dependent enzyme"/>
    <property type="match status" value="1"/>
</dbReference>
<name>A0A7W3IV58_9ACTN</name>
<protein>
    <submittedName>
        <fullName evidence="2">Uncharacterized protein (TIGR03086 family)</fullName>
    </submittedName>
</protein>
<gene>
    <name evidence="2" type="ORF">FHX74_003430</name>
</gene>